<evidence type="ECO:0000313" key="2">
    <source>
        <dbReference type="EMBL" id="OYV80917.1"/>
    </source>
</evidence>
<feature type="transmembrane region" description="Helical" evidence="1">
    <location>
        <begin position="165"/>
        <end position="184"/>
    </location>
</feature>
<evidence type="ECO:0000313" key="3">
    <source>
        <dbReference type="Proteomes" id="UP000216779"/>
    </source>
</evidence>
<dbReference type="AlphaFoldDB" id="A0A257T6E2"/>
<accession>A0A257T6E2</accession>
<keyword evidence="1" id="KW-0812">Transmembrane</keyword>
<gene>
    <name evidence="2" type="ORF">B7Z70_07235</name>
</gene>
<proteinExistence type="predicted"/>
<comment type="caution">
    <text evidence="2">The sequence shown here is derived from an EMBL/GenBank/DDBJ whole genome shotgun (WGS) entry which is preliminary data.</text>
</comment>
<keyword evidence="2" id="KW-0830">Ubiquinone</keyword>
<name>A0A257T6E2_9PROT</name>
<organism evidence="2 3">
    <name type="scientific">Acidithiobacillus ferrivorans</name>
    <dbReference type="NCBI Taxonomy" id="160808"/>
    <lineage>
        <taxon>Bacteria</taxon>
        <taxon>Pseudomonadati</taxon>
        <taxon>Pseudomonadota</taxon>
        <taxon>Acidithiobacillia</taxon>
        <taxon>Acidithiobacillales</taxon>
        <taxon>Acidithiobacillaceae</taxon>
        <taxon>Acidithiobacillus</taxon>
    </lineage>
</organism>
<feature type="transmembrane region" description="Helical" evidence="1">
    <location>
        <begin position="196"/>
        <end position="215"/>
    </location>
</feature>
<protein>
    <submittedName>
        <fullName evidence="2">Ubiquinone biosynthesis regulatory protein kinase UbiB</fullName>
    </submittedName>
</protein>
<evidence type="ECO:0000256" key="1">
    <source>
        <dbReference type="SAM" id="Phobius"/>
    </source>
</evidence>
<reference evidence="2 3" key="1">
    <citation type="submission" date="2017-03" db="EMBL/GenBank/DDBJ databases">
        <title>Lifting the veil on microbial sulfur biogeochemistry in mining wastewaters.</title>
        <authorList>
            <person name="Kantor R.S."/>
            <person name="Colenbrander Nelson T."/>
            <person name="Marshall S."/>
            <person name="Bennett D."/>
            <person name="Apte S."/>
            <person name="Camacho D."/>
            <person name="Thomas B.C."/>
            <person name="Warren L.A."/>
            <person name="Banfield J.F."/>
        </authorList>
    </citation>
    <scope>NUCLEOTIDE SEQUENCE [LARGE SCALE GENOMIC DNA]</scope>
    <source>
        <strain evidence="2">21-59-9</strain>
    </source>
</reference>
<feature type="non-terminal residue" evidence="2">
    <location>
        <position position="1"/>
    </location>
</feature>
<sequence>RVAEAHVEAGWVPPDTNVQDFETAIRAIAEPVFEKPLNEISVASLLLRLFQTTRTFQMQTQPQLLLLQKTLVNVEGIARDFNPALNIWEIATPLLTEWLSRQRGPQGWWSALKQYFPQWGLVLPEMPVLLHNILRQAQQGELPLVIRNSDIDGIRQELHHGLQKLTYGVGGIFTVVGLGIIAALEHRLNSQILNLPVWAWLIILPTTLWAGTSWVRRVFFRRGERM</sequence>
<keyword evidence="2" id="KW-0418">Kinase</keyword>
<dbReference type="GO" id="GO:0016301">
    <property type="term" value="F:kinase activity"/>
    <property type="evidence" value="ECO:0007669"/>
    <property type="project" value="UniProtKB-KW"/>
</dbReference>
<dbReference type="Proteomes" id="UP000216779">
    <property type="component" value="Unassembled WGS sequence"/>
</dbReference>
<keyword evidence="1" id="KW-0472">Membrane</keyword>
<keyword evidence="1" id="KW-1133">Transmembrane helix</keyword>
<dbReference type="EMBL" id="NCBC01000226">
    <property type="protein sequence ID" value="OYV80917.1"/>
    <property type="molecule type" value="Genomic_DNA"/>
</dbReference>
<keyword evidence="2" id="KW-0808">Transferase</keyword>